<dbReference type="InterPro" id="IPR032677">
    <property type="entry name" value="GTP_cyclohydro_II"/>
</dbReference>
<dbReference type="PANTHER" id="PTHR21327">
    <property type="entry name" value="GTP CYCLOHYDROLASE II-RELATED"/>
    <property type="match status" value="1"/>
</dbReference>
<accession>A0A975U4A7</accession>
<feature type="active site" description="Proton acceptor" evidence="11">
    <location>
        <position position="326"/>
    </location>
</feature>
<organism evidence="13 14">
    <name type="scientific">Elioraea tepida</name>
    <dbReference type="NCBI Taxonomy" id="2843330"/>
    <lineage>
        <taxon>Bacteria</taxon>
        <taxon>Pseudomonadati</taxon>
        <taxon>Pseudomonadota</taxon>
        <taxon>Alphaproteobacteria</taxon>
        <taxon>Acetobacterales</taxon>
        <taxon>Elioraeaceae</taxon>
        <taxon>Elioraea</taxon>
    </lineage>
</organism>
<comment type="catalytic activity">
    <reaction evidence="10 11">
        <text>GTP + 4 H2O = 2,5-diamino-6-hydroxy-4-(5-phosphoribosylamino)-pyrimidine + formate + 2 phosphate + 3 H(+)</text>
        <dbReference type="Rhea" id="RHEA:23704"/>
        <dbReference type="ChEBI" id="CHEBI:15377"/>
        <dbReference type="ChEBI" id="CHEBI:15378"/>
        <dbReference type="ChEBI" id="CHEBI:15740"/>
        <dbReference type="ChEBI" id="CHEBI:37565"/>
        <dbReference type="ChEBI" id="CHEBI:43474"/>
        <dbReference type="ChEBI" id="CHEBI:58614"/>
        <dbReference type="EC" id="3.5.4.25"/>
    </reaction>
</comment>
<dbReference type="RefSeq" id="WP_218287075.1">
    <property type="nucleotide sequence ID" value="NZ_CP076448.1"/>
</dbReference>
<dbReference type="HAMAP" id="MF_00179">
    <property type="entry name" value="RibA"/>
    <property type="match status" value="1"/>
</dbReference>
<keyword evidence="14" id="KW-1185">Reference proteome</keyword>
<comment type="pathway">
    <text evidence="1 11">Cofactor biosynthesis; riboflavin biosynthesis; 5-amino-6-(D-ribitylamino)uracil from GTP: step 1/4.</text>
</comment>
<dbReference type="Proteomes" id="UP000694001">
    <property type="component" value="Chromosome"/>
</dbReference>
<dbReference type="PIRSF" id="PIRSF001259">
    <property type="entry name" value="RibA"/>
    <property type="match status" value="1"/>
</dbReference>
<feature type="active site" description="Nucleophile" evidence="11">
    <location>
        <position position="328"/>
    </location>
</feature>
<feature type="binding site" evidence="11">
    <location>
        <position position="354"/>
    </location>
    <ligand>
        <name>GTP</name>
        <dbReference type="ChEBI" id="CHEBI:37565"/>
    </ligand>
</feature>
<evidence type="ECO:0000256" key="5">
    <source>
        <dbReference type="ARBA" id="ARBA00022741"/>
    </source>
</evidence>
<dbReference type="GO" id="GO:0005829">
    <property type="term" value="C:cytosol"/>
    <property type="evidence" value="ECO:0007669"/>
    <property type="project" value="TreeGrafter"/>
</dbReference>
<evidence type="ECO:0000256" key="10">
    <source>
        <dbReference type="ARBA" id="ARBA00049295"/>
    </source>
</evidence>
<dbReference type="EC" id="3.5.4.25" evidence="11"/>
<name>A0A975U4A7_9PROT</name>
<reference evidence="13" key="1">
    <citation type="submission" date="2021-06" db="EMBL/GenBank/DDBJ databases">
        <title>Elioraea tepida, sp. nov., a moderately thermophilic aerobic anoxygenic phototrophic bacterium isolated from an alkaline siliceous hot spring mat community in Yellowstone National Park, WY, USA.</title>
        <authorList>
            <person name="Saini M.K."/>
            <person name="Yoshida S."/>
            <person name="Sebastian A."/>
            <person name="Hirose S."/>
            <person name="Hara E."/>
            <person name="Tamaki H."/>
            <person name="Soulier N.T."/>
            <person name="Albert I."/>
            <person name="Hanada S."/>
            <person name="Bryant D.A."/>
            <person name="Tank M."/>
        </authorList>
    </citation>
    <scope>NUCLEOTIDE SEQUENCE</scope>
    <source>
        <strain evidence="13">MS-P2</strain>
    </source>
</reference>
<keyword evidence="8 11" id="KW-0342">GTP-binding</keyword>
<dbReference type="GO" id="GO:0008270">
    <property type="term" value="F:zinc ion binding"/>
    <property type="evidence" value="ECO:0007669"/>
    <property type="project" value="UniProtKB-UniRule"/>
</dbReference>
<evidence type="ECO:0000256" key="3">
    <source>
        <dbReference type="ARBA" id="ARBA00022619"/>
    </source>
</evidence>
<keyword evidence="6 11" id="KW-0378">Hydrolase</keyword>
<evidence type="ECO:0000256" key="7">
    <source>
        <dbReference type="ARBA" id="ARBA00022833"/>
    </source>
</evidence>
<sequence length="394" mass="40684">MPPTASLAAATAAAETPAALERQVEGERSLRPVHRAVAELRRGAAALLVASNPRSAWLVAAAELASPATLSRLAALGAAPPVLLLAPTRAAAVLQGPAPVGAGAPAVAFRLPPGVTPALLRSLADPTAEPPQTRPEPAPLVPVEAAAASIQLAKLARLLPAVVVAPVDTGGDASGLAQRHDLLAAPAEAVLSYPDMVAATLTRVAEASVPLEDSAATRIIAFRPADGGTEHLAIVVGDPWGAATPPLVRLHSECFTGDLLGSLRCDCGPQLRGALKRMAEEGSGVLLYLSQEGRGIGLVNKLRAYELQDRGADTHDANTRLGYGADERNFLIAAAMLRELGLGTVRILTNNPDKMAALEACGITVAGRVAHAFPATQHNARYLRTKAERFGHLF</sequence>
<feature type="binding site" evidence="11">
    <location>
        <begin position="249"/>
        <end position="253"/>
    </location>
    <ligand>
        <name>GTP</name>
        <dbReference type="ChEBI" id="CHEBI:37565"/>
    </ligand>
</feature>
<comment type="similarity">
    <text evidence="11">Belongs to the GTP cyclohydrolase II family.</text>
</comment>
<feature type="domain" description="GTP cyclohydrolase II" evidence="12">
    <location>
        <begin position="203"/>
        <end position="369"/>
    </location>
</feature>
<feature type="binding site" evidence="11">
    <location>
        <begin position="292"/>
        <end position="294"/>
    </location>
    <ligand>
        <name>GTP</name>
        <dbReference type="ChEBI" id="CHEBI:37565"/>
    </ligand>
</feature>
<gene>
    <name evidence="11 13" type="primary">ribA</name>
    <name evidence="13" type="ORF">KO353_07495</name>
</gene>
<evidence type="ECO:0000313" key="13">
    <source>
        <dbReference type="EMBL" id="QXM26024.1"/>
    </source>
</evidence>
<feature type="binding site" evidence="11">
    <location>
        <position position="349"/>
    </location>
    <ligand>
        <name>GTP</name>
        <dbReference type="ChEBI" id="CHEBI:37565"/>
    </ligand>
</feature>
<dbReference type="NCBIfam" id="NF001591">
    <property type="entry name" value="PRK00393.1"/>
    <property type="match status" value="1"/>
</dbReference>
<dbReference type="Pfam" id="PF00925">
    <property type="entry name" value="GTP_cyclohydro2"/>
    <property type="match status" value="1"/>
</dbReference>
<dbReference type="KEGG" id="elio:KO353_07495"/>
<keyword evidence="5 11" id="KW-0547">Nucleotide-binding</keyword>
<feature type="binding site" evidence="11">
    <location>
        <position position="267"/>
    </location>
    <ligand>
        <name>Zn(2+)</name>
        <dbReference type="ChEBI" id="CHEBI:29105"/>
        <note>catalytic</note>
    </ligand>
</feature>
<keyword evidence="3 11" id="KW-0686">Riboflavin biosynthesis</keyword>
<dbReference type="GO" id="GO:0009231">
    <property type="term" value="P:riboflavin biosynthetic process"/>
    <property type="evidence" value="ECO:0007669"/>
    <property type="project" value="UniProtKB-UniRule"/>
</dbReference>
<protein>
    <recommendedName>
        <fullName evidence="11">GTP cyclohydrolase-2</fullName>
        <ecNumber evidence="11">3.5.4.25</ecNumber>
    </recommendedName>
    <alternativeName>
        <fullName evidence="11">GTP cyclohydrolase II</fullName>
    </alternativeName>
</protein>
<dbReference type="AlphaFoldDB" id="A0A975U4A7"/>
<evidence type="ECO:0000256" key="9">
    <source>
        <dbReference type="ARBA" id="ARBA00043932"/>
    </source>
</evidence>
<dbReference type="PANTHER" id="PTHR21327:SF18">
    <property type="entry name" value="3,4-DIHYDROXY-2-BUTANONE 4-PHOSPHATE SYNTHASE"/>
    <property type="match status" value="1"/>
</dbReference>
<dbReference type="InterPro" id="IPR000926">
    <property type="entry name" value="RibA"/>
</dbReference>
<comment type="cofactor">
    <cofactor evidence="11">
        <name>Zn(2+)</name>
        <dbReference type="ChEBI" id="CHEBI:29105"/>
    </cofactor>
    <text evidence="11">Binds 1 zinc ion per subunit.</text>
</comment>
<evidence type="ECO:0000256" key="4">
    <source>
        <dbReference type="ARBA" id="ARBA00022723"/>
    </source>
</evidence>
<dbReference type="FunFam" id="3.40.50.10990:FF:000001">
    <property type="entry name" value="Riboflavin biosynthesis protein RibBA"/>
    <property type="match status" value="1"/>
</dbReference>
<dbReference type="GO" id="GO:0005525">
    <property type="term" value="F:GTP binding"/>
    <property type="evidence" value="ECO:0007669"/>
    <property type="project" value="UniProtKB-KW"/>
</dbReference>
<evidence type="ECO:0000256" key="1">
    <source>
        <dbReference type="ARBA" id="ARBA00004853"/>
    </source>
</evidence>
<feature type="binding site" evidence="11">
    <location>
        <position position="314"/>
    </location>
    <ligand>
        <name>GTP</name>
        <dbReference type="ChEBI" id="CHEBI:37565"/>
    </ligand>
</feature>
<dbReference type="EMBL" id="CP076448">
    <property type="protein sequence ID" value="QXM26024.1"/>
    <property type="molecule type" value="Genomic_DNA"/>
</dbReference>
<comment type="similarity">
    <text evidence="2">In the N-terminal section; belongs to the DHBP synthase family.</text>
</comment>
<evidence type="ECO:0000256" key="2">
    <source>
        <dbReference type="ARBA" id="ARBA00005520"/>
    </source>
</evidence>
<proteinExistence type="inferred from homology"/>
<evidence type="ECO:0000256" key="11">
    <source>
        <dbReference type="HAMAP-Rule" id="MF_00179"/>
    </source>
</evidence>
<evidence type="ECO:0000256" key="6">
    <source>
        <dbReference type="ARBA" id="ARBA00022801"/>
    </source>
</evidence>
<comment type="function">
    <text evidence="9 11">Catalyzes the conversion of GTP to 2,5-diamino-6-ribosylamino-4(3H)-pyrimidinone 5'-phosphate (DARP), formate and pyrophosphate.</text>
</comment>
<evidence type="ECO:0000313" key="14">
    <source>
        <dbReference type="Proteomes" id="UP000694001"/>
    </source>
</evidence>
<keyword evidence="4 11" id="KW-0479">Metal-binding</keyword>
<feature type="binding site" evidence="11">
    <location>
        <position position="270"/>
    </location>
    <ligand>
        <name>GTP</name>
        <dbReference type="ChEBI" id="CHEBI:37565"/>
    </ligand>
</feature>
<dbReference type="NCBIfam" id="TIGR00505">
    <property type="entry name" value="ribA"/>
    <property type="match status" value="1"/>
</dbReference>
<dbReference type="CDD" id="cd00641">
    <property type="entry name" value="GTP_cyclohydro2"/>
    <property type="match status" value="1"/>
</dbReference>
<evidence type="ECO:0000256" key="8">
    <source>
        <dbReference type="ARBA" id="ARBA00023134"/>
    </source>
</evidence>
<feature type="binding site" evidence="11">
    <location>
        <position position="265"/>
    </location>
    <ligand>
        <name>Zn(2+)</name>
        <dbReference type="ChEBI" id="CHEBI:29105"/>
        <note>catalytic</note>
    </ligand>
</feature>
<keyword evidence="7 11" id="KW-0862">Zinc</keyword>
<evidence type="ECO:0000259" key="12">
    <source>
        <dbReference type="Pfam" id="PF00925"/>
    </source>
</evidence>
<feature type="binding site" evidence="11">
    <location>
        <position position="254"/>
    </location>
    <ligand>
        <name>Zn(2+)</name>
        <dbReference type="ChEBI" id="CHEBI:29105"/>
        <note>catalytic</note>
    </ligand>
</feature>
<dbReference type="GO" id="GO:0003935">
    <property type="term" value="F:GTP cyclohydrolase II activity"/>
    <property type="evidence" value="ECO:0007669"/>
    <property type="project" value="UniProtKB-UniRule"/>
</dbReference>